<evidence type="ECO:0000256" key="2">
    <source>
        <dbReference type="ARBA" id="ARBA00024195"/>
    </source>
</evidence>
<feature type="domain" description="Peptidase S1" evidence="3">
    <location>
        <begin position="1"/>
        <end position="199"/>
    </location>
</feature>
<evidence type="ECO:0000256" key="1">
    <source>
        <dbReference type="ARBA" id="ARBA00023157"/>
    </source>
</evidence>
<evidence type="ECO:0000259" key="3">
    <source>
        <dbReference type="PROSITE" id="PS50240"/>
    </source>
</evidence>
<gene>
    <name evidence="4" type="ORF">TKK_016254</name>
</gene>
<dbReference type="SUPFAM" id="SSF50494">
    <property type="entry name" value="Trypsin-like serine proteases"/>
    <property type="match status" value="1"/>
</dbReference>
<dbReference type="PANTHER" id="PTHR24256">
    <property type="entry name" value="TRYPTASE-RELATED"/>
    <property type="match status" value="1"/>
</dbReference>
<reference evidence="4 5" key="1">
    <citation type="journal article" date="2024" name="bioRxiv">
        <title>A reference genome for Trichogramma kaykai: A tiny desert-dwelling parasitoid wasp with competing sex-ratio distorters.</title>
        <authorList>
            <person name="Culotta J."/>
            <person name="Lindsey A.R."/>
        </authorList>
    </citation>
    <scope>NUCLEOTIDE SEQUENCE [LARGE SCALE GENOMIC DNA]</scope>
    <source>
        <strain evidence="4 5">KSX58</strain>
    </source>
</reference>
<dbReference type="PROSITE" id="PS00135">
    <property type="entry name" value="TRYPSIN_SER"/>
    <property type="match status" value="1"/>
</dbReference>
<protein>
    <recommendedName>
        <fullName evidence="3">Peptidase S1 domain-containing protein</fullName>
    </recommendedName>
</protein>
<dbReference type="InterPro" id="IPR033116">
    <property type="entry name" value="TRYPSIN_SER"/>
</dbReference>
<dbReference type="Pfam" id="PF00089">
    <property type="entry name" value="Trypsin"/>
    <property type="match status" value="1"/>
</dbReference>
<dbReference type="SMART" id="SM00020">
    <property type="entry name" value="Tryp_SPc"/>
    <property type="match status" value="1"/>
</dbReference>
<organism evidence="4 5">
    <name type="scientific">Trichogramma kaykai</name>
    <dbReference type="NCBI Taxonomy" id="54128"/>
    <lineage>
        <taxon>Eukaryota</taxon>
        <taxon>Metazoa</taxon>
        <taxon>Ecdysozoa</taxon>
        <taxon>Arthropoda</taxon>
        <taxon>Hexapoda</taxon>
        <taxon>Insecta</taxon>
        <taxon>Pterygota</taxon>
        <taxon>Neoptera</taxon>
        <taxon>Endopterygota</taxon>
        <taxon>Hymenoptera</taxon>
        <taxon>Apocrita</taxon>
        <taxon>Proctotrupomorpha</taxon>
        <taxon>Chalcidoidea</taxon>
        <taxon>Trichogrammatidae</taxon>
        <taxon>Trichogramma</taxon>
    </lineage>
</organism>
<dbReference type="InterPro" id="IPR051487">
    <property type="entry name" value="Ser/Thr_Proteases_Immune/Dev"/>
</dbReference>
<comment type="caution">
    <text evidence="4">The sequence shown here is derived from an EMBL/GenBank/DDBJ whole genome shotgun (WGS) entry which is preliminary data.</text>
</comment>
<evidence type="ECO:0000313" key="5">
    <source>
        <dbReference type="Proteomes" id="UP001627154"/>
    </source>
</evidence>
<dbReference type="PROSITE" id="PS50240">
    <property type="entry name" value="TRYPSIN_DOM"/>
    <property type="match status" value="1"/>
</dbReference>
<dbReference type="InterPro" id="IPR043504">
    <property type="entry name" value="Peptidase_S1_PA_chymotrypsin"/>
</dbReference>
<accession>A0ABD2W6N0</accession>
<name>A0ABD2W6N0_9HYME</name>
<sequence length="210" mass="24263">MKVNKVEIYAGTNQIDDPKAQVHTAQAFIIHPEYHSSALMFNKTNSKYANLMVNDIALIRLKEDIQFTKVIRPVKLPRSNYHLNEVAVVTGWGNMGYRKPMSKFLRATQQKIISWKSCDRQWQLKYLKYIDKGMMCAITYNHEQASGPYPGDSGGPFVDRKGYQIGIISFGYECGTTHLLPDVYVNVWEYINRISNGYEIMRKYNFISSK</sequence>
<keyword evidence="1" id="KW-1015">Disulfide bond</keyword>
<comment type="similarity">
    <text evidence="2">Belongs to the peptidase S1 family. CLIP subfamily.</text>
</comment>
<dbReference type="InterPro" id="IPR001254">
    <property type="entry name" value="Trypsin_dom"/>
</dbReference>
<dbReference type="AlphaFoldDB" id="A0ABD2W6N0"/>
<dbReference type="Gene3D" id="2.40.10.10">
    <property type="entry name" value="Trypsin-like serine proteases"/>
    <property type="match status" value="1"/>
</dbReference>
<proteinExistence type="inferred from homology"/>
<dbReference type="InterPro" id="IPR009003">
    <property type="entry name" value="Peptidase_S1_PA"/>
</dbReference>
<keyword evidence="5" id="KW-1185">Reference proteome</keyword>
<evidence type="ECO:0000313" key="4">
    <source>
        <dbReference type="EMBL" id="KAL3388532.1"/>
    </source>
</evidence>
<dbReference type="EMBL" id="JBJJXI010000129">
    <property type="protein sequence ID" value="KAL3388532.1"/>
    <property type="molecule type" value="Genomic_DNA"/>
</dbReference>
<dbReference type="CDD" id="cd00190">
    <property type="entry name" value="Tryp_SPc"/>
    <property type="match status" value="1"/>
</dbReference>
<dbReference type="Proteomes" id="UP001627154">
    <property type="component" value="Unassembled WGS sequence"/>
</dbReference>